<feature type="domain" description="EF-hand" evidence="3">
    <location>
        <begin position="7"/>
        <end position="42"/>
    </location>
</feature>
<gene>
    <name evidence="4" type="ORF">AKO1_004825</name>
</gene>
<keyword evidence="2" id="KW-0106">Calcium</keyword>
<comment type="caution">
    <text evidence="4">The sequence shown here is derived from an EMBL/GenBank/DDBJ whole genome shotgun (WGS) entry which is preliminary data.</text>
</comment>
<evidence type="ECO:0000256" key="2">
    <source>
        <dbReference type="ARBA" id="ARBA00022837"/>
    </source>
</evidence>
<name>A0AAW2Z5T4_9EUKA</name>
<feature type="domain" description="EF-hand" evidence="3">
    <location>
        <begin position="44"/>
        <end position="79"/>
    </location>
</feature>
<keyword evidence="1" id="KW-0677">Repeat</keyword>
<proteinExistence type="predicted"/>
<dbReference type="CDD" id="cd00051">
    <property type="entry name" value="EFh"/>
    <property type="match status" value="1"/>
</dbReference>
<dbReference type="InterPro" id="IPR018247">
    <property type="entry name" value="EF_Hand_1_Ca_BS"/>
</dbReference>
<dbReference type="PROSITE" id="PS50222">
    <property type="entry name" value="EF_HAND_2"/>
    <property type="match status" value="4"/>
</dbReference>
<keyword evidence="5" id="KW-1185">Reference proteome</keyword>
<dbReference type="InterPro" id="IPR050230">
    <property type="entry name" value="CALM/Myosin/TropC-like"/>
</dbReference>
<accession>A0AAW2Z5T4</accession>
<dbReference type="AlphaFoldDB" id="A0AAW2Z5T4"/>
<evidence type="ECO:0000313" key="5">
    <source>
        <dbReference type="Proteomes" id="UP001431209"/>
    </source>
</evidence>
<evidence type="ECO:0000256" key="1">
    <source>
        <dbReference type="ARBA" id="ARBA00022737"/>
    </source>
</evidence>
<feature type="domain" description="EF-hand" evidence="3">
    <location>
        <begin position="117"/>
        <end position="149"/>
    </location>
</feature>
<evidence type="ECO:0000313" key="4">
    <source>
        <dbReference type="EMBL" id="KAL0484290.1"/>
    </source>
</evidence>
<dbReference type="GO" id="GO:0016460">
    <property type="term" value="C:myosin II complex"/>
    <property type="evidence" value="ECO:0007669"/>
    <property type="project" value="TreeGrafter"/>
</dbReference>
<dbReference type="SMART" id="SM00054">
    <property type="entry name" value="EFh"/>
    <property type="match status" value="4"/>
</dbReference>
<protein>
    <submittedName>
        <fullName evidence="4">Calmodulin</fullName>
    </submittedName>
</protein>
<dbReference type="PANTHER" id="PTHR23048">
    <property type="entry name" value="MYOSIN LIGHT CHAIN 1, 3"/>
    <property type="match status" value="1"/>
</dbReference>
<dbReference type="Pfam" id="PF13499">
    <property type="entry name" value="EF-hand_7"/>
    <property type="match status" value="2"/>
</dbReference>
<dbReference type="PROSITE" id="PS00018">
    <property type="entry name" value="EF_HAND_1"/>
    <property type="match status" value="3"/>
</dbReference>
<dbReference type="PANTHER" id="PTHR23048:SF0">
    <property type="entry name" value="CALMODULIN LIKE 3"/>
    <property type="match status" value="1"/>
</dbReference>
<dbReference type="InterPro" id="IPR011992">
    <property type="entry name" value="EF-hand-dom_pair"/>
</dbReference>
<dbReference type="Proteomes" id="UP001431209">
    <property type="component" value="Unassembled WGS sequence"/>
</dbReference>
<dbReference type="InterPro" id="IPR002048">
    <property type="entry name" value="EF_hand_dom"/>
</dbReference>
<organism evidence="4 5">
    <name type="scientific">Acrasis kona</name>
    <dbReference type="NCBI Taxonomy" id="1008807"/>
    <lineage>
        <taxon>Eukaryota</taxon>
        <taxon>Discoba</taxon>
        <taxon>Heterolobosea</taxon>
        <taxon>Tetramitia</taxon>
        <taxon>Eutetramitia</taxon>
        <taxon>Acrasidae</taxon>
        <taxon>Acrasis</taxon>
    </lineage>
</organism>
<dbReference type="SUPFAM" id="SSF47473">
    <property type="entry name" value="EF-hand"/>
    <property type="match status" value="1"/>
</dbReference>
<evidence type="ECO:0000259" key="3">
    <source>
        <dbReference type="PROSITE" id="PS50222"/>
    </source>
</evidence>
<dbReference type="GO" id="GO:0005509">
    <property type="term" value="F:calcium ion binding"/>
    <property type="evidence" value="ECO:0007669"/>
    <property type="project" value="InterPro"/>
</dbReference>
<reference evidence="4 5" key="1">
    <citation type="submission" date="2024-03" db="EMBL/GenBank/DDBJ databases">
        <title>The Acrasis kona genome and developmental transcriptomes reveal deep origins of eukaryotic multicellular pathways.</title>
        <authorList>
            <person name="Sheikh S."/>
            <person name="Fu C.-J."/>
            <person name="Brown M.W."/>
            <person name="Baldauf S.L."/>
        </authorList>
    </citation>
    <scope>NUCLEOTIDE SEQUENCE [LARGE SCALE GENOMIC DNA]</scope>
    <source>
        <strain evidence="4 5">ATCC MYA-3509</strain>
    </source>
</reference>
<dbReference type="EMBL" id="JAOPGA020001032">
    <property type="protein sequence ID" value="KAL0484290.1"/>
    <property type="molecule type" value="Genomic_DNA"/>
</dbReference>
<sequence>MVNLTEDEIDYLNKLFNEYDVDRNGYLTLTEVVPILMTLGDDPNREDEIRQIFINSDFDGSGQLDFPEFLMVVSKRWSQFNIDSELKEAFSALDKNKKGHINFSELRHVLLNTDKKLTENEVDKMITEADTDGDGAISFEEFVAMFQQN</sequence>
<dbReference type="FunFam" id="1.10.238.10:FF:000001">
    <property type="entry name" value="Calmodulin 1"/>
    <property type="match status" value="1"/>
</dbReference>
<feature type="domain" description="EF-hand" evidence="3">
    <location>
        <begin position="81"/>
        <end position="116"/>
    </location>
</feature>
<dbReference type="Gene3D" id="1.10.238.10">
    <property type="entry name" value="EF-hand"/>
    <property type="match status" value="2"/>
</dbReference>